<dbReference type="GeneID" id="113465261"/>
<protein>
    <submittedName>
        <fullName evidence="3">Uncharacterized protein LOC113465261</fullName>
    </submittedName>
</protein>
<feature type="region of interest" description="Disordered" evidence="1">
    <location>
        <begin position="1"/>
        <end position="66"/>
    </location>
</feature>
<evidence type="ECO:0000313" key="2">
    <source>
        <dbReference type="Proteomes" id="UP000694925"/>
    </source>
</evidence>
<accession>A0AAJ7WHK2</accession>
<dbReference type="RefSeq" id="XP_026675613.1">
    <property type="nucleotide sequence ID" value="XM_026819812.1"/>
</dbReference>
<proteinExistence type="predicted"/>
<reference evidence="3" key="1">
    <citation type="submission" date="2025-08" db="UniProtKB">
        <authorList>
            <consortium name="RefSeq"/>
        </authorList>
    </citation>
    <scope>IDENTIFICATION</scope>
    <source>
        <tissue evidence="3">Whole body</tissue>
    </source>
</reference>
<organism evidence="2 3">
    <name type="scientific">Ceratina calcarata</name>
    <dbReference type="NCBI Taxonomy" id="156304"/>
    <lineage>
        <taxon>Eukaryota</taxon>
        <taxon>Metazoa</taxon>
        <taxon>Ecdysozoa</taxon>
        <taxon>Arthropoda</taxon>
        <taxon>Hexapoda</taxon>
        <taxon>Insecta</taxon>
        <taxon>Pterygota</taxon>
        <taxon>Neoptera</taxon>
        <taxon>Endopterygota</taxon>
        <taxon>Hymenoptera</taxon>
        <taxon>Apocrita</taxon>
        <taxon>Aculeata</taxon>
        <taxon>Apoidea</taxon>
        <taxon>Anthophila</taxon>
        <taxon>Apidae</taxon>
        <taxon>Ceratina</taxon>
        <taxon>Zadontomerus</taxon>
    </lineage>
</organism>
<evidence type="ECO:0000256" key="1">
    <source>
        <dbReference type="SAM" id="MobiDB-lite"/>
    </source>
</evidence>
<dbReference type="AlphaFoldDB" id="A0AAJ7WHK2"/>
<name>A0AAJ7WHK2_9HYME</name>
<dbReference type="KEGG" id="ccal:113465261"/>
<feature type="compositionally biased region" description="Basic and acidic residues" evidence="1">
    <location>
        <begin position="1"/>
        <end position="10"/>
    </location>
</feature>
<dbReference type="Proteomes" id="UP000694925">
    <property type="component" value="Unplaced"/>
</dbReference>
<sequence>MRITDLRRPAEATNSVTDTRSKKRNGSLAANRVVTRFSETAGPAISRDEDWLSSSPRQGRKSNDTLRLAAESRAAGKTAGFDQTIGLTRSICNSNLEATTPCD</sequence>
<keyword evidence="2" id="KW-1185">Reference proteome</keyword>
<gene>
    <name evidence="3" type="primary">LOC113465261</name>
</gene>
<evidence type="ECO:0000313" key="3">
    <source>
        <dbReference type="RefSeq" id="XP_026675613.1"/>
    </source>
</evidence>